<evidence type="ECO:0000313" key="1">
    <source>
        <dbReference type="EMBL" id="AFM12416.1"/>
    </source>
</evidence>
<proteinExistence type="predicted"/>
<keyword evidence="2" id="KW-1185">Reference proteome</keyword>
<evidence type="ECO:0000313" key="2">
    <source>
        <dbReference type="Proteomes" id="UP000006048"/>
    </source>
</evidence>
<gene>
    <name evidence="1" type="ordered locus">Turpa_1769</name>
</gene>
<dbReference type="STRING" id="869212.Turpa_1769"/>
<dbReference type="EMBL" id="CP002959">
    <property type="protein sequence ID" value="AFM12416.1"/>
    <property type="molecule type" value="Genomic_DNA"/>
</dbReference>
<dbReference type="OrthoDB" id="25829at2"/>
<protein>
    <submittedName>
        <fullName evidence="1">Uncharacterized protein</fullName>
    </submittedName>
</protein>
<dbReference type="RefSeq" id="WP_014802925.1">
    <property type="nucleotide sequence ID" value="NC_018020.1"/>
</dbReference>
<sequence>MKIHITIEPGKYTGRTILWLKNHRKTTTFFLALIGAVAIWAAPITKPFTFTNGGVVSATEMNQNFDALYTGMSQRLGSYCGASTATNGNIGSYAAAKTLCQTACSDTNAHMCTVHEILIELQSGTDLGTTKWISVGFNGATYFDCNRWTTSTAGPVGPAVLNTGFVSNACSSSIPVACCR</sequence>
<dbReference type="Proteomes" id="UP000006048">
    <property type="component" value="Chromosome"/>
</dbReference>
<accession>I4B559</accession>
<organism evidence="1 2">
    <name type="scientific">Turneriella parva (strain ATCC BAA-1111 / DSM 21527 / NCTC 11395 / H)</name>
    <name type="common">Leptospira parva</name>
    <dbReference type="NCBI Taxonomy" id="869212"/>
    <lineage>
        <taxon>Bacteria</taxon>
        <taxon>Pseudomonadati</taxon>
        <taxon>Spirochaetota</taxon>
        <taxon>Spirochaetia</taxon>
        <taxon>Leptospirales</taxon>
        <taxon>Leptospiraceae</taxon>
        <taxon>Turneriella</taxon>
    </lineage>
</organism>
<dbReference type="KEGG" id="tpx:Turpa_1769"/>
<dbReference type="HOGENOM" id="CLU_1495577_0_0_12"/>
<dbReference type="AlphaFoldDB" id="I4B559"/>
<name>I4B559_TURPD</name>
<reference evidence="1 2" key="1">
    <citation type="submission" date="2012-06" db="EMBL/GenBank/DDBJ databases">
        <title>The complete chromosome of genome of Turneriella parva DSM 21527.</title>
        <authorList>
            <consortium name="US DOE Joint Genome Institute (JGI-PGF)"/>
            <person name="Lucas S."/>
            <person name="Han J."/>
            <person name="Lapidus A."/>
            <person name="Bruce D."/>
            <person name="Goodwin L."/>
            <person name="Pitluck S."/>
            <person name="Peters L."/>
            <person name="Kyrpides N."/>
            <person name="Mavromatis K."/>
            <person name="Ivanova N."/>
            <person name="Mikhailova N."/>
            <person name="Chertkov O."/>
            <person name="Detter J.C."/>
            <person name="Tapia R."/>
            <person name="Han C."/>
            <person name="Land M."/>
            <person name="Hauser L."/>
            <person name="Markowitz V."/>
            <person name="Cheng J.-F."/>
            <person name="Hugenholtz P."/>
            <person name="Woyke T."/>
            <person name="Wu D."/>
            <person name="Gronow S."/>
            <person name="Wellnitz S."/>
            <person name="Brambilla E."/>
            <person name="Klenk H.-P."/>
            <person name="Eisen J.A."/>
        </authorList>
    </citation>
    <scope>NUCLEOTIDE SEQUENCE [LARGE SCALE GENOMIC DNA]</scope>
    <source>
        <strain evidence="2">ATCC BAA-1111 / DSM 21527 / NCTC 11395 / H</strain>
    </source>
</reference>